<evidence type="ECO:0000313" key="5">
    <source>
        <dbReference type="EMBL" id="QJR38196.1"/>
    </source>
</evidence>
<dbReference type="EC" id="2.7.7.65" evidence="1"/>
<dbReference type="PANTHER" id="PTHR45138:SF9">
    <property type="entry name" value="DIGUANYLATE CYCLASE DGCM-RELATED"/>
    <property type="match status" value="1"/>
</dbReference>
<reference evidence="5 6" key="1">
    <citation type="submission" date="2020-05" db="EMBL/GenBank/DDBJ databases">
        <title>Complete genome sequence of Gemmatimonas greenlandica TET16.</title>
        <authorList>
            <person name="Zeng Y."/>
        </authorList>
    </citation>
    <scope>NUCLEOTIDE SEQUENCE [LARGE SCALE GENOMIC DNA]</scope>
    <source>
        <strain evidence="5 6">TET16</strain>
    </source>
</reference>
<dbReference type="InterPro" id="IPR029787">
    <property type="entry name" value="Nucleotide_cyclase"/>
</dbReference>
<gene>
    <name evidence="5" type="ORF">HKW67_10750</name>
</gene>
<feature type="compositionally biased region" description="Basic and acidic residues" evidence="3">
    <location>
        <begin position="121"/>
        <end position="135"/>
    </location>
</feature>
<dbReference type="SMART" id="SM00267">
    <property type="entry name" value="GGDEF"/>
    <property type="match status" value="1"/>
</dbReference>
<dbReference type="RefSeq" id="WP_171227632.1">
    <property type="nucleotide sequence ID" value="NZ_CP053085.1"/>
</dbReference>
<keyword evidence="6" id="KW-1185">Reference proteome</keyword>
<dbReference type="CDD" id="cd01949">
    <property type="entry name" value="GGDEF"/>
    <property type="match status" value="1"/>
</dbReference>
<sequence length="141" mass="15752">MLIDIDHFKAVNDTLGHSAGDEVLREVARRIAAVLRAGDEVGRYGGEEFLVCLDEVSHEGLQITATRILQSIREHPIIIANQPIRVTESAGLAHSADFGRVNLERMIDQADRGLYEAREKGRDRYREVSPDESVRALEYGP</sequence>
<dbReference type="PROSITE" id="PS50887">
    <property type="entry name" value="GGDEF"/>
    <property type="match status" value="1"/>
</dbReference>
<dbReference type="InterPro" id="IPR050469">
    <property type="entry name" value="Diguanylate_Cyclase"/>
</dbReference>
<dbReference type="GO" id="GO:0052621">
    <property type="term" value="F:diguanylate cyclase activity"/>
    <property type="evidence" value="ECO:0007669"/>
    <property type="project" value="UniProtKB-EC"/>
</dbReference>
<feature type="domain" description="GGDEF" evidence="4">
    <location>
        <begin position="1"/>
        <end position="130"/>
    </location>
</feature>
<dbReference type="KEGG" id="ggr:HKW67_10750"/>
<dbReference type="AlphaFoldDB" id="A0A6M4IX77"/>
<evidence type="ECO:0000256" key="3">
    <source>
        <dbReference type="SAM" id="MobiDB-lite"/>
    </source>
</evidence>
<dbReference type="Pfam" id="PF00990">
    <property type="entry name" value="GGDEF"/>
    <property type="match status" value="1"/>
</dbReference>
<evidence type="ECO:0000259" key="4">
    <source>
        <dbReference type="PROSITE" id="PS50887"/>
    </source>
</evidence>
<name>A0A6M4IX77_9BACT</name>
<dbReference type="InterPro" id="IPR000160">
    <property type="entry name" value="GGDEF_dom"/>
</dbReference>
<proteinExistence type="predicted"/>
<evidence type="ECO:0000313" key="6">
    <source>
        <dbReference type="Proteomes" id="UP000500938"/>
    </source>
</evidence>
<comment type="catalytic activity">
    <reaction evidence="2">
        <text>2 GTP = 3',3'-c-di-GMP + 2 diphosphate</text>
        <dbReference type="Rhea" id="RHEA:24898"/>
        <dbReference type="ChEBI" id="CHEBI:33019"/>
        <dbReference type="ChEBI" id="CHEBI:37565"/>
        <dbReference type="ChEBI" id="CHEBI:58805"/>
        <dbReference type="EC" id="2.7.7.65"/>
    </reaction>
</comment>
<dbReference type="InterPro" id="IPR043128">
    <property type="entry name" value="Rev_trsase/Diguanyl_cyclase"/>
</dbReference>
<protein>
    <recommendedName>
        <fullName evidence="1">diguanylate cyclase</fullName>
        <ecNumber evidence="1">2.7.7.65</ecNumber>
    </recommendedName>
</protein>
<dbReference type="Proteomes" id="UP000500938">
    <property type="component" value="Chromosome"/>
</dbReference>
<feature type="region of interest" description="Disordered" evidence="3">
    <location>
        <begin position="121"/>
        <end position="141"/>
    </location>
</feature>
<evidence type="ECO:0000256" key="2">
    <source>
        <dbReference type="ARBA" id="ARBA00034247"/>
    </source>
</evidence>
<dbReference type="SUPFAM" id="SSF55073">
    <property type="entry name" value="Nucleotide cyclase"/>
    <property type="match status" value="1"/>
</dbReference>
<accession>A0A6M4IX77</accession>
<dbReference type="NCBIfam" id="TIGR00254">
    <property type="entry name" value="GGDEF"/>
    <property type="match status" value="1"/>
</dbReference>
<dbReference type="Gene3D" id="3.30.70.270">
    <property type="match status" value="1"/>
</dbReference>
<dbReference type="PANTHER" id="PTHR45138">
    <property type="entry name" value="REGULATORY COMPONENTS OF SENSORY TRANSDUCTION SYSTEM"/>
    <property type="match status" value="1"/>
</dbReference>
<evidence type="ECO:0000256" key="1">
    <source>
        <dbReference type="ARBA" id="ARBA00012528"/>
    </source>
</evidence>
<organism evidence="5 6">
    <name type="scientific">Gemmatimonas groenlandica</name>
    <dbReference type="NCBI Taxonomy" id="2732249"/>
    <lineage>
        <taxon>Bacteria</taxon>
        <taxon>Pseudomonadati</taxon>
        <taxon>Gemmatimonadota</taxon>
        <taxon>Gemmatimonadia</taxon>
        <taxon>Gemmatimonadales</taxon>
        <taxon>Gemmatimonadaceae</taxon>
        <taxon>Gemmatimonas</taxon>
    </lineage>
</organism>
<dbReference type="EMBL" id="CP053085">
    <property type="protein sequence ID" value="QJR38196.1"/>
    <property type="molecule type" value="Genomic_DNA"/>
</dbReference>